<dbReference type="AlphaFoldDB" id="A0A6G4W6N1"/>
<evidence type="ECO:0000313" key="1">
    <source>
        <dbReference type="EMBL" id="NGO50411.1"/>
    </source>
</evidence>
<protein>
    <submittedName>
        <fullName evidence="1">Uncharacterized protein</fullName>
    </submittedName>
</protein>
<dbReference type="RefSeq" id="WP_165023871.1">
    <property type="nucleotide sequence ID" value="NZ_JAAKZF010000003.1"/>
</dbReference>
<dbReference type="EMBL" id="JAAKZF010000003">
    <property type="protein sequence ID" value="NGO50411.1"/>
    <property type="molecule type" value="Genomic_DNA"/>
</dbReference>
<sequence>MSLRLGILVAVVLAFLSLAGAMLWYRGEAIAAEADRARAIADLNTAVDANKAQEETIGRLRASAEANDRIIAEMAEQIADIGQAVTETNQAVGDLKDANEDVRAYLASPVPPDLKRLLDR</sequence>
<proteinExistence type="predicted"/>
<comment type="caution">
    <text evidence="1">The sequence shown here is derived from an EMBL/GenBank/DDBJ whole genome shotgun (WGS) entry which is preliminary data.</text>
</comment>
<dbReference type="Proteomes" id="UP001642900">
    <property type="component" value="Unassembled WGS sequence"/>
</dbReference>
<reference evidence="1 2" key="1">
    <citation type="submission" date="2020-02" db="EMBL/GenBank/DDBJ databases">
        <title>Genome sequence of strain CCNWXJ40-4.</title>
        <authorList>
            <person name="Gao J."/>
            <person name="Sun J."/>
        </authorList>
    </citation>
    <scope>NUCLEOTIDE SEQUENCE [LARGE SCALE GENOMIC DNA]</scope>
    <source>
        <strain evidence="1 2">CCNWXJ 40-4</strain>
    </source>
</reference>
<gene>
    <name evidence="1" type="ORF">G6N73_04320</name>
</gene>
<organism evidence="1 2">
    <name type="scientific">Allomesorhizobium camelthorni</name>
    <dbReference type="NCBI Taxonomy" id="475069"/>
    <lineage>
        <taxon>Bacteria</taxon>
        <taxon>Pseudomonadati</taxon>
        <taxon>Pseudomonadota</taxon>
        <taxon>Alphaproteobacteria</taxon>
        <taxon>Hyphomicrobiales</taxon>
        <taxon>Phyllobacteriaceae</taxon>
        <taxon>Allomesorhizobium</taxon>
    </lineage>
</organism>
<name>A0A6G4W6N1_9HYPH</name>
<keyword evidence="2" id="KW-1185">Reference proteome</keyword>
<accession>A0A6G4W6N1</accession>
<evidence type="ECO:0000313" key="2">
    <source>
        <dbReference type="Proteomes" id="UP001642900"/>
    </source>
</evidence>